<keyword evidence="4" id="KW-0067">ATP-binding</keyword>
<evidence type="ECO:0000259" key="5">
    <source>
        <dbReference type="Pfam" id="PF00005"/>
    </source>
</evidence>
<evidence type="ECO:0000256" key="3">
    <source>
        <dbReference type="ARBA" id="ARBA00022741"/>
    </source>
</evidence>
<dbReference type="InterPro" id="IPR050319">
    <property type="entry name" value="ABC_transp_ATP-bind"/>
</dbReference>
<dbReference type="GO" id="GO:0005524">
    <property type="term" value="F:ATP binding"/>
    <property type="evidence" value="ECO:0007669"/>
    <property type="project" value="UniProtKB-KW"/>
</dbReference>
<keyword evidence="2" id="KW-0813">Transport</keyword>
<dbReference type="InterPro" id="IPR013563">
    <property type="entry name" value="Oligopep_ABC_C"/>
</dbReference>
<name>T0Y3Y6_9ZZZZ</name>
<gene>
    <name evidence="7" type="ORF">B1B_19525</name>
</gene>
<comment type="similarity">
    <text evidence="1">Belongs to the ABC transporter superfamily.</text>
</comment>
<dbReference type="Gene3D" id="3.40.50.300">
    <property type="entry name" value="P-loop containing nucleotide triphosphate hydrolases"/>
    <property type="match status" value="2"/>
</dbReference>
<dbReference type="Pfam" id="PF00005">
    <property type="entry name" value="ABC_tran"/>
    <property type="match status" value="1"/>
</dbReference>
<accession>T0Y3Y6</accession>
<evidence type="ECO:0000259" key="6">
    <source>
        <dbReference type="Pfam" id="PF08352"/>
    </source>
</evidence>
<dbReference type="Pfam" id="PF08352">
    <property type="entry name" value="oligo_HPY"/>
    <property type="match status" value="1"/>
</dbReference>
<reference evidence="7" key="1">
    <citation type="submission" date="2013-08" db="EMBL/GenBank/DDBJ databases">
        <authorList>
            <person name="Mendez C."/>
            <person name="Richter M."/>
            <person name="Ferrer M."/>
            <person name="Sanchez J."/>
        </authorList>
    </citation>
    <scope>NUCLEOTIDE SEQUENCE</scope>
</reference>
<reference evidence="7" key="2">
    <citation type="journal article" date="2014" name="ISME J.">
        <title>Microbial stratification in low pH oxic and suboxic macroscopic growths along an acid mine drainage.</title>
        <authorList>
            <person name="Mendez-Garcia C."/>
            <person name="Mesa V."/>
            <person name="Sprenger R.R."/>
            <person name="Richter M."/>
            <person name="Diez M.S."/>
            <person name="Solano J."/>
            <person name="Bargiela R."/>
            <person name="Golyshina O.V."/>
            <person name="Manteca A."/>
            <person name="Ramos J.L."/>
            <person name="Gallego J.R."/>
            <person name="Llorente I."/>
            <person name="Martins Dos Santos V.A."/>
            <person name="Jensen O.N."/>
            <person name="Pelaez A.I."/>
            <person name="Sanchez J."/>
            <person name="Ferrer M."/>
        </authorList>
    </citation>
    <scope>NUCLEOTIDE SEQUENCE</scope>
</reference>
<dbReference type="EMBL" id="AUZY01013113">
    <property type="protein sequence ID" value="EQD26597.1"/>
    <property type="molecule type" value="Genomic_DNA"/>
</dbReference>
<dbReference type="PANTHER" id="PTHR43776:SF7">
    <property type="entry name" value="D,D-DIPEPTIDE TRANSPORT ATP-BINDING PROTEIN DDPF-RELATED"/>
    <property type="match status" value="1"/>
</dbReference>
<proteinExistence type="inferred from homology"/>
<feature type="domain" description="Oligopeptide/dipeptide ABC transporter C-terminal" evidence="6">
    <location>
        <begin position="76"/>
        <end position="140"/>
    </location>
</feature>
<dbReference type="InterPro" id="IPR027417">
    <property type="entry name" value="P-loop_NTPase"/>
</dbReference>
<dbReference type="GO" id="GO:0016887">
    <property type="term" value="F:ATP hydrolysis activity"/>
    <property type="evidence" value="ECO:0007669"/>
    <property type="project" value="InterPro"/>
</dbReference>
<dbReference type="GO" id="GO:0015833">
    <property type="term" value="P:peptide transport"/>
    <property type="evidence" value="ECO:0007669"/>
    <property type="project" value="InterPro"/>
</dbReference>
<keyword evidence="3" id="KW-0547">Nucleotide-binding</keyword>
<organism evidence="7">
    <name type="scientific">mine drainage metagenome</name>
    <dbReference type="NCBI Taxonomy" id="410659"/>
    <lineage>
        <taxon>unclassified sequences</taxon>
        <taxon>metagenomes</taxon>
        <taxon>ecological metagenomes</taxon>
    </lineage>
</organism>
<comment type="caution">
    <text evidence="7">The sequence shown here is derived from an EMBL/GenBank/DDBJ whole genome shotgun (WGS) entry which is preliminary data.</text>
</comment>
<evidence type="ECO:0000256" key="2">
    <source>
        <dbReference type="ARBA" id="ARBA00022448"/>
    </source>
</evidence>
<dbReference type="InterPro" id="IPR003439">
    <property type="entry name" value="ABC_transporter-like_ATP-bd"/>
</dbReference>
<evidence type="ECO:0000256" key="4">
    <source>
        <dbReference type="ARBA" id="ARBA00022840"/>
    </source>
</evidence>
<feature type="non-terminal residue" evidence="7">
    <location>
        <position position="1"/>
    </location>
</feature>
<protein>
    <submittedName>
        <fullName evidence="7">Oligopeptide/dipeptide ABC transporter, ATPase subunit</fullName>
    </submittedName>
</protein>
<sequence length="425" mass="47106">KQRAVIAMALALNPQLIIADEPTTGLDVITQAKIIKELRQLRDNGLIKSMVIISHDVGVVSQLADRVAVLYAGKIMEIGTAKEVFKKSSNPYTVALMRSYPSIRSTRTVVTGIPGAVPDLLNLPKACYFASRCFYVKADCSSHLPSYVESSPGHMSLCLHTKEFVAEMNNETIKTSPEVIQETKDYSSSAFNVIESSDLTKYFELSATAAGTLFGLGKKRFVRAVDHIDLDIRKGQIVGIVGESGSGKTTLGRTLLMTLRPTSGKIFYSYQVNGEIKKINVSVLHEKSREFRAYRKATQLIFQDPYDSINPKMTILDIVSEPLMSGMNSHTFAELHELNAASNSHDDEKGKKKKKPKQVDILEEVLRALEIANLTPASNYINRYPHELSGGNDKGFLLQGHLSRRLISYWPMSLFPCWTSLSGPM</sequence>
<evidence type="ECO:0000256" key="1">
    <source>
        <dbReference type="ARBA" id="ARBA00005417"/>
    </source>
</evidence>
<dbReference type="NCBIfam" id="TIGR01727">
    <property type="entry name" value="oligo_HPY"/>
    <property type="match status" value="1"/>
</dbReference>
<evidence type="ECO:0000313" key="7">
    <source>
        <dbReference type="EMBL" id="EQD26597.1"/>
    </source>
</evidence>
<dbReference type="AlphaFoldDB" id="T0Y3Y6"/>
<feature type="domain" description="ABC transporter" evidence="5">
    <location>
        <begin position="226"/>
        <end position="394"/>
    </location>
</feature>
<dbReference type="SUPFAM" id="SSF52540">
    <property type="entry name" value="P-loop containing nucleoside triphosphate hydrolases"/>
    <property type="match status" value="2"/>
</dbReference>
<dbReference type="PANTHER" id="PTHR43776">
    <property type="entry name" value="TRANSPORT ATP-BINDING PROTEIN"/>
    <property type="match status" value="1"/>
</dbReference>